<feature type="compositionally biased region" description="Polar residues" evidence="1">
    <location>
        <begin position="1"/>
        <end position="10"/>
    </location>
</feature>
<accession>J8Q3M5</accession>
<feature type="compositionally biased region" description="Low complexity" evidence="1">
    <location>
        <begin position="67"/>
        <end position="80"/>
    </location>
</feature>
<dbReference type="OrthoDB" id="4061920at2759"/>
<proteinExistence type="predicted"/>
<dbReference type="HOGENOM" id="CLU_2251603_0_0_1"/>
<gene>
    <name evidence="2" type="ORF">SU7_1723</name>
</gene>
<evidence type="ECO:0000313" key="3">
    <source>
        <dbReference type="Proteomes" id="UP000006968"/>
    </source>
</evidence>
<sequence>MLRKGTSTIYTAHKKSNGSILRSQRDQSKADLLVEESPMGDFGVSDQPPQPGVIYYFVELNNLGIQENTSSNNNNNNNNDNHNDNENGTRYGHGDSLGGSVHSHRYS</sequence>
<comment type="caution">
    <text evidence="2">The sequence shown here is derived from an EMBL/GenBank/DDBJ whole genome shotgun (WGS) entry which is preliminary data.</text>
</comment>
<dbReference type="EMBL" id="ALIE01000110">
    <property type="protein sequence ID" value="EJS43231.1"/>
    <property type="molecule type" value="Genomic_DNA"/>
</dbReference>
<dbReference type="AlphaFoldDB" id="J8Q3M5"/>
<dbReference type="Proteomes" id="UP000006968">
    <property type="component" value="Chromosome X"/>
</dbReference>
<feature type="region of interest" description="Disordered" evidence="1">
    <location>
        <begin position="66"/>
        <end position="107"/>
    </location>
</feature>
<keyword evidence="3" id="KW-1185">Reference proteome</keyword>
<name>J8Q3M5_SACAR</name>
<protein>
    <submittedName>
        <fullName evidence="2">YJL144W</fullName>
    </submittedName>
</protein>
<feature type="region of interest" description="Disordered" evidence="1">
    <location>
        <begin position="1"/>
        <end position="33"/>
    </location>
</feature>
<evidence type="ECO:0000256" key="1">
    <source>
        <dbReference type="SAM" id="MobiDB-lite"/>
    </source>
</evidence>
<reference evidence="2 3" key="1">
    <citation type="journal article" date="2013" name="BMC Genomics">
        <title>High quality de novo sequencing and assembly of the Saccharomyces arboricolus genome.</title>
        <authorList>
            <person name="Liti G."/>
            <person name="Nguyen Ba A.N."/>
            <person name="Blythe M."/>
            <person name="Mueller C.A."/>
            <person name="Bergstroem A."/>
            <person name="Cubillos F.A."/>
            <person name="Dafhnis-Calas F."/>
            <person name="Khoshraftar S."/>
            <person name="Malla S."/>
            <person name="Mehta N."/>
            <person name="Siow C.C."/>
            <person name="Warringer J."/>
            <person name="Moses A.M."/>
            <person name="Louis E.J."/>
            <person name="Nieduszynski C.A."/>
        </authorList>
    </citation>
    <scope>NUCLEOTIDE SEQUENCE [LARGE SCALE GENOMIC DNA]</scope>
    <source>
        <strain evidence="3">H-6 / AS 2.3317 / CBS 10644</strain>
    </source>
</reference>
<organism evidence="2 3">
    <name type="scientific">Saccharomyces arboricola (strain H-6 / AS 2.3317 / CBS 10644)</name>
    <name type="common">Yeast</name>
    <dbReference type="NCBI Taxonomy" id="1160507"/>
    <lineage>
        <taxon>Eukaryota</taxon>
        <taxon>Fungi</taxon>
        <taxon>Dikarya</taxon>
        <taxon>Ascomycota</taxon>
        <taxon>Saccharomycotina</taxon>
        <taxon>Saccharomycetes</taxon>
        <taxon>Saccharomycetales</taxon>
        <taxon>Saccharomycetaceae</taxon>
        <taxon>Saccharomyces</taxon>
    </lineage>
</organism>
<evidence type="ECO:0000313" key="2">
    <source>
        <dbReference type="EMBL" id="EJS43231.1"/>
    </source>
</evidence>